<proteinExistence type="predicted"/>
<keyword evidence="1" id="KW-1185">Reference proteome</keyword>
<name>A0A0K0FQX7_STRVS</name>
<evidence type="ECO:0000313" key="2">
    <source>
        <dbReference type="WBParaSite" id="SVE_1219000.1"/>
    </source>
</evidence>
<dbReference type="WBParaSite" id="SVE_1219000.1">
    <property type="protein sequence ID" value="SVE_1219000.1"/>
    <property type="gene ID" value="SVE_1219000"/>
</dbReference>
<protein>
    <submittedName>
        <fullName evidence="2">Transposase</fullName>
    </submittedName>
</protein>
<dbReference type="Proteomes" id="UP000035680">
    <property type="component" value="Unassembled WGS sequence"/>
</dbReference>
<sequence>MKNHNPVIERAFRIFRAIYEKLPIKSKDVKENLNRVAHIMNTVEHKYLQCSPNTLRSERIDLVTLSILSLMKDKKFITLGINYIQGLRKARYFTKAMVLQKFNWMESMTRDNATELQMLK</sequence>
<evidence type="ECO:0000313" key="1">
    <source>
        <dbReference type="Proteomes" id="UP000035680"/>
    </source>
</evidence>
<accession>A0A0K0FQX7</accession>
<reference evidence="1" key="1">
    <citation type="submission" date="2014-07" db="EMBL/GenBank/DDBJ databases">
        <authorList>
            <person name="Martin A.A"/>
            <person name="De Silva N."/>
        </authorList>
    </citation>
    <scope>NUCLEOTIDE SEQUENCE</scope>
</reference>
<dbReference type="AlphaFoldDB" id="A0A0K0FQX7"/>
<reference evidence="2" key="2">
    <citation type="submission" date="2015-08" db="UniProtKB">
        <authorList>
            <consortium name="WormBaseParasite"/>
        </authorList>
    </citation>
    <scope>IDENTIFICATION</scope>
</reference>
<organism evidence="1 2">
    <name type="scientific">Strongyloides venezuelensis</name>
    <name type="common">Threadworm</name>
    <dbReference type="NCBI Taxonomy" id="75913"/>
    <lineage>
        <taxon>Eukaryota</taxon>
        <taxon>Metazoa</taxon>
        <taxon>Ecdysozoa</taxon>
        <taxon>Nematoda</taxon>
        <taxon>Chromadorea</taxon>
        <taxon>Rhabditida</taxon>
        <taxon>Tylenchina</taxon>
        <taxon>Panagrolaimomorpha</taxon>
        <taxon>Strongyloidoidea</taxon>
        <taxon>Strongyloididae</taxon>
        <taxon>Strongyloides</taxon>
    </lineage>
</organism>
<dbReference type="STRING" id="75913.A0A0K0FQX7"/>